<keyword evidence="1" id="KW-0175">Coiled coil</keyword>
<evidence type="ECO:0000313" key="2">
    <source>
        <dbReference type="EMBL" id="MEY2253382.1"/>
    </source>
</evidence>
<organism evidence="2 3">
    <name type="scientific">Comamonas sediminis</name>
    <dbReference type="NCBI Taxonomy" id="1783360"/>
    <lineage>
        <taxon>Bacteria</taxon>
        <taxon>Pseudomonadati</taxon>
        <taxon>Pseudomonadota</taxon>
        <taxon>Betaproteobacteria</taxon>
        <taxon>Burkholderiales</taxon>
        <taxon>Comamonadaceae</taxon>
        <taxon>Comamonas</taxon>
    </lineage>
</organism>
<name>A0ABV4B752_9BURK</name>
<evidence type="ECO:0000256" key="1">
    <source>
        <dbReference type="SAM" id="Coils"/>
    </source>
</evidence>
<comment type="caution">
    <text evidence="2">The sequence shown here is derived from an EMBL/GenBank/DDBJ whole genome shotgun (WGS) entry which is preliminary data.</text>
</comment>
<keyword evidence="3" id="KW-1185">Reference proteome</keyword>
<dbReference type="Proteomes" id="UP001562178">
    <property type="component" value="Unassembled WGS sequence"/>
</dbReference>
<proteinExistence type="predicted"/>
<reference evidence="2 3" key="1">
    <citation type="journal article" date="2016" name="Int. J. Syst. Evol. Microbiol.">
        <title>Description of Comamonas sediminis sp. nov., isolated from lagoon sediments.</title>
        <authorList>
            <person name="Subhash Y."/>
            <person name="Bang J.J."/>
            <person name="You T.H."/>
            <person name="Lee S.S."/>
        </authorList>
    </citation>
    <scope>NUCLEOTIDE SEQUENCE [LARGE SCALE GENOMIC DNA]</scope>
    <source>
        <strain evidence="2 3">JCM 31169</strain>
    </source>
</reference>
<feature type="coiled-coil region" evidence="1">
    <location>
        <begin position="134"/>
        <end position="182"/>
    </location>
</feature>
<sequence length="274" mass="30349">MTDKTEAKPEALRLANWIDSDFDPDEMLEIGYDAIAAELRRQHAEIERLRALAATCYAGLGGECDLPVIWLDALNDAANGEPFDTEGLLPYTSVIRAQLVAQANRIAALEATEKTYFDRLATLAQREIDLEVMLHKADKEAIKQTNRAAAAEQQVTALTQRLDMANRLNTDAREQLAQLSARQSAPDGWRLVPVEPTQAMTAAGCPVGEAVDYFDMGSAYRAMLSAAPTAPEREPLSQHDLERLVGNWFAEGWAKKAAFGMLDDYERTQNRSHQ</sequence>
<dbReference type="EMBL" id="JBGBDC010000010">
    <property type="protein sequence ID" value="MEY2253382.1"/>
    <property type="molecule type" value="Genomic_DNA"/>
</dbReference>
<protein>
    <submittedName>
        <fullName evidence="2">Uncharacterized protein</fullName>
    </submittedName>
</protein>
<gene>
    <name evidence="2" type="ORF">AB7A72_20360</name>
</gene>
<accession>A0ABV4B752</accession>
<evidence type="ECO:0000313" key="3">
    <source>
        <dbReference type="Proteomes" id="UP001562178"/>
    </source>
</evidence>
<dbReference type="RefSeq" id="WP_369460969.1">
    <property type="nucleotide sequence ID" value="NZ_JBGBDC010000010.1"/>
</dbReference>